<protein>
    <submittedName>
        <fullName evidence="1">Uncharacterized protein</fullName>
    </submittedName>
</protein>
<keyword evidence="2" id="KW-1185">Reference proteome</keyword>
<dbReference type="EMBL" id="CM056779">
    <property type="protein sequence ID" value="KAJ8719664.1"/>
    <property type="molecule type" value="Genomic_DNA"/>
</dbReference>
<gene>
    <name evidence="1" type="ORF">PYW08_011839</name>
</gene>
<sequence length="290" mass="30346">MNALIVLAVAALASAEDVQIGRSPVYGYIQNHAIPLAEKIRAAEEQMVSQRIVGGNPSQLGDFPYQAGLLTKYEGLNGTGVCGGSLVSPNRIFTAAHCWYDGKNQAYIFTIVLGSVTLFTGGTRINSSTVVVHPNWSPLRARNDVAVIYLSTNVEFSKTISPIALPSGSQLSNNFEGVTAVASGFGWTTQGGPITTSQVLSHASLNVISNRICRFAFPLILQSSNLCTSSLEGASVCNGDSGGPLATNSDGKPILIGITSFGSGLGCAVGLPAAFARVTSFIEFFNKHIS</sequence>
<evidence type="ECO:0000313" key="1">
    <source>
        <dbReference type="EMBL" id="KAJ8719664.1"/>
    </source>
</evidence>
<reference evidence="1" key="1">
    <citation type="submission" date="2023-03" db="EMBL/GenBank/DDBJ databases">
        <title>Chromosome-level genomes of two armyworms, Mythimna separata and Mythimna loreyi, provide insights into the biosynthesis and reception of sex pheromones.</title>
        <authorList>
            <person name="Zhao H."/>
        </authorList>
    </citation>
    <scope>NUCLEOTIDE SEQUENCE</scope>
    <source>
        <strain evidence="1">BeijingLab</strain>
    </source>
</reference>
<evidence type="ECO:0000313" key="2">
    <source>
        <dbReference type="Proteomes" id="UP001231649"/>
    </source>
</evidence>
<dbReference type="Proteomes" id="UP001231649">
    <property type="component" value="Chromosome 3"/>
</dbReference>
<name>A0ACC2QQP9_9NEOP</name>
<proteinExistence type="predicted"/>
<organism evidence="1 2">
    <name type="scientific">Mythimna loreyi</name>
    <dbReference type="NCBI Taxonomy" id="667449"/>
    <lineage>
        <taxon>Eukaryota</taxon>
        <taxon>Metazoa</taxon>
        <taxon>Ecdysozoa</taxon>
        <taxon>Arthropoda</taxon>
        <taxon>Hexapoda</taxon>
        <taxon>Insecta</taxon>
        <taxon>Pterygota</taxon>
        <taxon>Neoptera</taxon>
        <taxon>Endopterygota</taxon>
        <taxon>Lepidoptera</taxon>
        <taxon>Glossata</taxon>
        <taxon>Ditrysia</taxon>
        <taxon>Noctuoidea</taxon>
        <taxon>Noctuidae</taxon>
        <taxon>Noctuinae</taxon>
        <taxon>Hadenini</taxon>
        <taxon>Mythimna</taxon>
    </lineage>
</organism>
<accession>A0ACC2QQP9</accession>
<comment type="caution">
    <text evidence="1">The sequence shown here is derived from an EMBL/GenBank/DDBJ whole genome shotgun (WGS) entry which is preliminary data.</text>
</comment>